<dbReference type="GO" id="GO:0016780">
    <property type="term" value="F:phosphotransferase activity, for other substituted phosphate groups"/>
    <property type="evidence" value="ECO:0007669"/>
    <property type="project" value="TreeGrafter"/>
</dbReference>
<evidence type="ECO:0000256" key="8">
    <source>
        <dbReference type="SAM" id="Phobius"/>
    </source>
</evidence>
<evidence type="ECO:0000259" key="9">
    <source>
        <dbReference type="Pfam" id="PF02397"/>
    </source>
</evidence>
<keyword evidence="3" id="KW-1003">Cell membrane</keyword>
<dbReference type="InterPro" id="IPR009078">
    <property type="entry name" value="Ferritin-like_SF"/>
</dbReference>
<keyword evidence="7 8" id="KW-0472">Membrane</keyword>
<dbReference type="InterPro" id="IPR003362">
    <property type="entry name" value="Bact_transf"/>
</dbReference>
<evidence type="ECO:0000313" key="11">
    <source>
        <dbReference type="Proteomes" id="UP000012313"/>
    </source>
</evidence>
<dbReference type="CDD" id="cd00657">
    <property type="entry name" value="Ferritin_like"/>
    <property type="match status" value="1"/>
</dbReference>
<evidence type="ECO:0000256" key="5">
    <source>
        <dbReference type="ARBA" id="ARBA00022692"/>
    </source>
</evidence>
<keyword evidence="11" id="KW-1185">Reference proteome</keyword>
<comment type="subcellular location">
    <subcellularLocation>
        <location evidence="1">Cell membrane</location>
    </subcellularLocation>
</comment>
<reference evidence="10" key="1">
    <citation type="submission" date="2013-03" db="EMBL/GenBank/DDBJ databases">
        <authorList>
            <person name="Harkins D.M."/>
            <person name="Durkin A.S."/>
            <person name="Brinkac L.M."/>
            <person name="Haft D.H."/>
            <person name="Selengut J.D."/>
            <person name="Sanka R."/>
            <person name="DePew J."/>
            <person name="Purushe J."/>
            <person name="Hartskeerl R.A."/>
            <person name="Ahmed A."/>
            <person name="van der Linden H."/>
            <person name="Goris M.G.A."/>
            <person name="Vinetz J.M."/>
            <person name="Sutton G.G."/>
            <person name="Nierman W.C."/>
            <person name="Fouts D.E."/>
        </authorList>
    </citation>
    <scope>NUCLEOTIDE SEQUENCE [LARGE SCALE GENOMIC DNA]</scope>
    <source>
        <strain evidence="10">ICFT</strain>
    </source>
</reference>
<dbReference type="STRING" id="1218598.LEP1GSC060_3195"/>
<evidence type="ECO:0000256" key="2">
    <source>
        <dbReference type="ARBA" id="ARBA00006464"/>
    </source>
</evidence>
<dbReference type="PANTHER" id="PTHR30576:SF4">
    <property type="entry name" value="UNDECAPRENYL-PHOSPHATE GALACTOSE PHOSPHOTRANSFERASE"/>
    <property type="match status" value="1"/>
</dbReference>
<keyword evidence="6 8" id="KW-1133">Transmembrane helix</keyword>
<feature type="transmembrane region" description="Helical" evidence="8">
    <location>
        <begin position="377"/>
        <end position="396"/>
    </location>
</feature>
<name>N1WI80_9LEPT</name>
<keyword evidence="10" id="KW-0328">Glycosyltransferase</keyword>
<comment type="caution">
    <text evidence="10">The sequence shown here is derived from an EMBL/GenBank/DDBJ whole genome shotgun (WGS) entry which is preliminary data.</text>
</comment>
<evidence type="ECO:0000313" key="10">
    <source>
        <dbReference type="EMBL" id="EMY77037.1"/>
    </source>
</evidence>
<dbReference type="OrthoDB" id="9808602at2"/>
<evidence type="ECO:0000256" key="3">
    <source>
        <dbReference type="ARBA" id="ARBA00022475"/>
    </source>
</evidence>
<feature type="domain" description="Bacterial sugar transferase" evidence="9">
    <location>
        <begin position="14"/>
        <end position="174"/>
    </location>
</feature>
<proteinExistence type="inferred from homology"/>
<dbReference type="Gene3D" id="1.20.5.420">
    <property type="entry name" value="Immunoglobulin FC, subunit C"/>
    <property type="match status" value="1"/>
</dbReference>
<comment type="similarity">
    <text evidence="2">Belongs to the bacterial sugar transferase family.</text>
</comment>
<dbReference type="GO" id="GO:0016757">
    <property type="term" value="F:glycosyltransferase activity"/>
    <property type="evidence" value="ECO:0007669"/>
    <property type="project" value="UniProtKB-KW"/>
</dbReference>
<organism evidence="10 11">
    <name type="scientific">Leptospira weilii serovar Ranarum str. ICFT</name>
    <dbReference type="NCBI Taxonomy" id="1218598"/>
    <lineage>
        <taxon>Bacteria</taxon>
        <taxon>Pseudomonadati</taxon>
        <taxon>Spirochaetota</taxon>
        <taxon>Spirochaetia</taxon>
        <taxon>Leptospirales</taxon>
        <taxon>Leptospiraceae</taxon>
        <taxon>Leptospira</taxon>
    </lineage>
</organism>
<evidence type="ECO:0000256" key="6">
    <source>
        <dbReference type="ARBA" id="ARBA00022989"/>
    </source>
</evidence>
<dbReference type="RefSeq" id="WP_003006760.1">
    <property type="nucleotide sequence ID" value="NZ_AOHC02000041.1"/>
</dbReference>
<gene>
    <name evidence="10" type="ORF">LEP1GSC060_3195</name>
</gene>
<dbReference type="EC" id="2.4.1.-" evidence="10"/>
<dbReference type="Pfam" id="PF02397">
    <property type="entry name" value="Bac_transf"/>
    <property type="match status" value="1"/>
</dbReference>
<dbReference type="PANTHER" id="PTHR30576">
    <property type="entry name" value="COLANIC BIOSYNTHESIS UDP-GLUCOSE LIPID CARRIER TRANSFERASE"/>
    <property type="match status" value="1"/>
</dbReference>
<dbReference type="EMBL" id="AOHC02000041">
    <property type="protein sequence ID" value="EMY77037.1"/>
    <property type="molecule type" value="Genomic_DNA"/>
</dbReference>
<evidence type="ECO:0000256" key="1">
    <source>
        <dbReference type="ARBA" id="ARBA00004236"/>
    </source>
</evidence>
<evidence type="ECO:0000256" key="7">
    <source>
        <dbReference type="ARBA" id="ARBA00023136"/>
    </source>
</evidence>
<sequence>MNPFGNFCIFSNMKRIIESTLSAIALALFSPVLIGVGLLVLFVDGRPIFFCQDRLGLFRKPFQILKFRTMQDGKITNLGYWLRKTGIDELPQIWNILIGDMSIVGPRPLTQYDVDRLGWNRKFYDVRWSVLPGITGLSQLYSGMGAGVSFCFDRSYFKSKSFSLDVRIVFLTFAMNAFGKNRIREKLKSDLKDRKIGIRWKQWREHFSGNENRPLPKIDFETLELRPNEMQSIAYSLAIFQLGEAGEGRIAKEIDKTILFGIDDFYREALKLFVREEGRHARILGECVRALKGELIESNWTERLFYFGRRMLGVRLKLMVLLAAEVIGICFYRKIAEKIPNGSVKSALLDIVKDEEKHLKFHSDFFRIRIRNFFTKILFRMLWRIVAFAACVAVILDHRKTFRVLGISNWKTFRKFQEIARSTEDFIMKGLSHKLERGIFFQSTPFHYEI</sequence>
<feature type="transmembrane region" description="Helical" evidence="8">
    <location>
        <begin position="21"/>
        <end position="43"/>
    </location>
</feature>
<evidence type="ECO:0000256" key="4">
    <source>
        <dbReference type="ARBA" id="ARBA00022679"/>
    </source>
</evidence>
<accession>N1WI80</accession>
<keyword evidence="5 8" id="KW-0812">Transmembrane</keyword>
<dbReference type="GO" id="GO:0005886">
    <property type="term" value="C:plasma membrane"/>
    <property type="evidence" value="ECO:0007669"/>
    <property type="project" value="UniProtKB-SubCell"/>
</dbReference>
<keyword evidence="4 10" id="KW-0808">Transferase</keyword>
<dbReference type="AlphaFoldDB" id="N1WI80"/>
<dbReference type="SUPFAM" id="SSF47240">
    <property type="entry name" value="Ferritin-like"/>
    <property type="match status" value="1"/>
</dbReference>
<dbReference type="Proteomes" id="UP000012313">
    <property type="component" value="Unassembled WGS sequence"/>
</dbReference>
<protein>
    <submittedName>
        <fullName evidence="10">Bacterial sugar transferase</fullName>
        <ecNumber evidence="10">2.4.1.-</ecNumber>
    </submittedName>
</protein>